<proteinExistence type="predicted"/>
<evidence type="ECO:0000313" key="2">
    <source>
        <dbReference type="EMBL" id="MCV6824237.1"/>
    </source>
</evidence>
<organism evidence="2 3">
    <name type="scientific">Halocynthiibacter halioticoli</name>
    <dbReference type="NCBI Taxonomy" id="2986804"/>
    <lineage>
        <taxon>Bacteria</taxon>
        <taxon>Pseudomonadati</taxon>
        <taxon>Pseudomonadota</taxon>
        <taxon>Alphaproteobacteria</taxon>
        <taxon>Rhodobacterales</taxon>
        <taxon>Paracoccaceae</taxon>
        <taxon>Halocynthiibacter</taxon>
    </lineage>
</organism>
<reference evidence="2" key="1">
    <citation type="submission" date="2022-10" db="EMBL/GenBank/DDBJ databases">
        <authorList>
            <person name="Yue Y."/>
        </authorList>
    </citation>
    <scope>NUCLEOTIDE SEQUENCE</scope>
    <source>
        <strain evidence="2">Z654</strain>
    </source>
</reference>
<feature type="compositionally biased region" description="Low complexity" evidence="1">
    <location>
        <begin position="1"/>
        <end position="21"/>
    </location>
</feature>
<dbReference type="Pfam" id="PF02620">
    <property type="entry name" value="YceD"/>
    <property type="match status" value="1"/>
</dbReference>
<sequence length="207" mass="22221">MAQTPKSPTGSSGTGKKATTAQSGNVLRVADLAQRKATPFEIIPPSDVLTAIAAELELLGLKKLRFEGKIEAQGRDDWQLTGHLGATVTQPCVISLAPVTTRVEESVERVFVKDTSEFEFETDGEEEIEVELDGDDSREPLGKSIDLDAILIESLALALPPYPRAEGAALEETQFTEPGEAAMTDEEAKPFAGLANLLKNKENTPKS</sequence>
<accession>A0AAE3J2S3</accession>
<evidence type="ECO:0000313" key="3">
    <source>
        <dbReference type="Proteomes" id="UP001208041"/>
    </source>
</evidence>
<dbReference type="EMBL" id="JAOYFC010000001">
    <property type="protein sequence ID" value="MCV6824237.1"/>
    <property type="molecule type" value="Genomic_DNA"/>
</dbReference>
<dbReference type="RefSeq" id="WP_263953052.1">
    <property type="nucleotide sequence ID" value="NZ_JAOYFC010000001.1"/>
</dbReference>
<protein>
    <submittedName>
        <fullName evidence="2">DUF177 domain-containing protein</fullName>
    </submittedName>
</protein>
<dbReference type="InterPro" id="IPR003772">
    <property type="entry name" value="YceD"/>
</dbReference>
<dbReference type="Proteomes" id="UP001208041">
    <property type="component" value="Unassembled WGS sequence"/>
</dbReference>
<comment type="caution">
    <text evidence="2">The sequence shown here is derived from an EMBL/GenBank/DDBJ whole genome shotgun (WGS) entry which is preliminary data.</text>
</comment>
<name>A0AAE3J2S3_9RHOB</name>
<evidence type="ECO:0000256" key="1">
    <source>
        <dbReference type="SAM" id="MobiDB-lite"/>
    </source>
</evidence>
<keyword evidence="3" id="KW-1185">Reference proteome</keyword>
<dbReference type="AlphaFoldDB" id="A0AAE3J2S3"/>
<gene>
    <name evidence="2" type="ORF">OH136_06670</name>
</gene>
<feature type="region of interest" description="Disordered" evidence="1">
    <location>
        <begin position="1"/>
        <end position="22"/>
    </location>
</feature>